<dbReference type="Gene3D" id="3.90.1410.10">
    <property type="entry name" value="set domain protein methyltransferase, domain 1"/>
    <property type="match status" value="2"/>
</dbReference>
<evidence type="ECO:0008006" key="4">
    <source>
        <dbReference type="Google" id="ProtNLM"/>
    </source>
</evidence>
<sequence>MRRPRPPGQPHDATAPPKRLVRKRQSPRVGADRRLSCFPPQSLQQGTDPLVASNYNAKDLISPWGLRYCPGCKTLWCRDKNAVINMALRVLFYLNQPQQFDEEGKPMPKQDGPPHLTKAATATAADVAEASTRGAQLNAAERLAAIEEWMADNHIVYDRTRMRVRSSERGGFSVEALDDTSEDTVLCMIPKAAVLSVRNCAIADLLEECGLSGMLGLAVAIMFERSKGDSSPWGPYLAALPEHENIPMFWTETQLSELQGTGFASQLPIDIKNLEDDYAEHVAPLIAAHPDIFDKHASTLRCFMAATSIATSRAFNVDAFHGISIVPLADLFNHKTDAEHVHFENIGDVCEFCGESGGCGCELVHDEDEDEWEDDDDSEIEDGDANDSGQEDQDSDMPDAKPYAKRSKHKHDDACCDHDHDGSQDQDDDEDSRDAESCPSELYCSDDDASAESQDEFGHADMLETDLIEMRVVRPIKRGQEICNTYGTHSNAELLHRYGFAELGNQYSTAAIPSDDVVDFIAALHPDPKSLQPRLDFLNSQFPALMQELLSSIVVAERAKELEAKRARATEHAHREGGGGRDIDGDGSDDNGGSEDETDLDDEFDQEVDLDHLHINYDGQPSFVALALVSVLVASKALFSRWKRDPKTAFEYFMQVHRGIWSDSTLSTVASASSAAPAGGRMSKARGLPKSKGAERSRLASAGAGVSPTKLAVYKVFEKLCSERQQAFAGTAQQDDARARALMADLAGGAKDVEAAAVYATVLRAEERGILSRAVVVCRSAVGLA</sequence>
<protein>
    <recommendedName>
        <fullName evidence="4">SET domain-containing protein</fullName>
    </recommendedName>
</protein>
<name>A0ABR4MWQ1_9FUNG</name>
<dbReference type="SUPFAM" id="SSF82199">
    <property type="entry name" value="SET domain"/>
    <property type="match status" value="2"/>
</dbReference>
<proteinExistence type="predicted"/>
<organism evidence="2 3">
    <name type="scientific">Polyrhizophydium stewartii</name>
    <dbReference type="NCBI Taxonomy" id="2732419"/>
    <lineage>
        <taxon>Eukaryota</taxon>
        <taxon>Fungi</taxon>
        <taxon>Fungi incertae sedis</taxon>
        <taxon>Chytridiomycota</taxon>
        <taxon>Chytridiomycota incertae sedis</taxon>
        <taxon>Chytridiomycetes</taxon>
        <taxon>Rhizophydiales</taxon>
        <taxon>Rhizophydiales incertae sedis</taxon>
        <taxon>Polyrhizophydium</taxon>
    </lineage>
</organism>
<dbReference type="InterPro" id="IPR046341">
    <property type="entry name" value="SET_dom_sf"/>
</dbReference>
<dbReference type="PANTHER" id="PTHR13271">
    <property type="entry name" value="UNCHARACTERIZED PUTATIVE METHYLTRANSFERASE"/>
    <property type="match status" value="1"/>
</dbReference>
<feature type="compositionally biased region" description="Acidic residues" evidence="1">
    <location>
        <begin position="367"/>
        <end position="397"/>
    </location>
</feature>
<dbReference type="PANTHER" id="PTHR13271:SF34">
    <property type="entry name" value="N-LYSINE METHYLTRANSFERASE SETD6"/>
    <property type="match status" value="1"/>
</dbReference>
<keyword evidence="3" id="KW-1185">Reference proteome</keyword>
<evidence type="ECO:0000313" key="2">
    <source>
        <dbReference type="EMBL" id="KAL2911676.1"/>
    </source>
</evidence>
<feature type="compositionally biased region" description="Acidic residues" evidence="1">
    <location>
        <begin position="585"/>
        <end position="600"/>
    </location>
</feature>
<feature type="compositionally biased region" description="Basic and acidic residues" evidence="1">
    <location>
        <begin position="410"/>
        <end position="423"/>
    </location>
</feature>
<dbReference type="EMBL" id="JADGIZ020000093">
    <property type="protein sequence ID" value="KAL2911676.1"/>
    <property type="molecule type" value="Genomic_DNA"/>
</dbReference>
<dbReference type="Proteomes" id="UP001527925">
    <property type="component" value="Unassembled WGS sequence"/>
</dbReference>
<feature type="region of interest" description="Disordered" evidence="1">
    <location>
        <begin position="1"/>
        <end position="34"/>
    </location>
</feature>
<reference evidence="2 3" key="1">
    <citation type="submission" date="2023-09" db="EMBL/GenBank/DDBJ databases">
        <title>Pangenome analysis of Batrachochytrium dendrobatidis and related Chytrids.</title>
        <authorList>
            <person name="Yacoub M.N."/>
            <person name="Stajich J.E."/>
            <person name="James T.Y."/>
        </authorList>
    </citation>
    <scope>NUCLEOTIDE SEQUENCE [LARGE SCALE GENOMIC DNA]</scope>
    <source>
        <strain evidence="2 3">JEL0888</strain>
    </source>
</reference>
<gene>
    <name evidence="2" type="ORF">HK105_208835</name>
</gene>
<accession>A0ABR4MWQ1</accession>
<feature type="region of interest" description="Disordered" evidence="1">
    <location>
        <begin position="673"/>
        <end position="696"/>
    </location>
</feature>
<feature type="region of interest" description="Disordered" evidence="1">
    <location>
        <begin position="367"/>
        <end position="454"/>
    </location>
</feature>
<feature type="compositionally biased region" description="Acidic residues" evidence="1">
    <location>
        <begin position="424"/>
        <end position="433"/>
    </location>
</feature>
<feature type="region of interest" description="Disordered" evidence="1">
    <location>
        <begin position="566"/>
        <end position="600"/>
    </location>
</feature>
<feature type="compositionally biased region" description="Acidic residues" evidence="1">
    <location>
        <begin position="444"/>
        <end position="454"/>
    </location>
</feature>
<dbReference type="InterPro" id="IPR050600">
    <property type="entry name" value="SETD3_SETD6_MTase"/>
</dbReference>
<feature type="compositionally biased region" description="Basic and acidic residues" evidence="1">
    <location>
        <begin position="566"/>
        <end position="584"/>
    </location>
</feature>
<evidence type="ECO:0000313" key="3">
    <source>
        <dbReference type="Proteomes" id="UP001527925"/>
    </source>
</evidence>
<comment type="caution">
    <text evidence="2">The sequence shown here is derived from an EMBL/GenBank/DDBJ whole genome shotgun (WGS) entry which is preliminary data.</text>
</comment>
<evidence type="ECO:0000256" key="1">
    <source>
        <dbReference type="SAM" id="MobiDB-lite"/>
    </source>
</evidence>